<sequence length="802" mass="90255">MPSDKPAFTITINPAEAQPGSPLLLKQWSKNRNLFFAGYAEKEIDSHLLKLWSKLAANLYEGDTNAFQPEPQARRNLRNELSAFSLFSGEAAIQETLQQQLLTGVKTQQPAKESLQALEGPKVPSHPFAKMLEGKPGGILPIANLVPPDRYFVHIDDTHKVLAWLEQIAKTGSQIAGLQKQTYLKHNLINRYLGRLHLSYDLAKHLANQVKQMALFGPDLFLTEGSEITLILDTGHSPLFNFIMGIASGHEGVQAYGSDNPAFFAQHEQWLILSTSRTEAAMALALAKNEADESLGQSAEFRYMLAHLPKPEKTQGLLVYLSDPFIRAMVGAKIKIAQYRRHQAKARLHLVTAGSLLYQMDQGKVADLAELLSLGYVKKEWLQSWEGDEITLDEAGIPHSRLYGTLAQLTPISELSIETISIGEREAYRAYVRNYSRFWRTFFDPIGIRITVNNPLRIETLILPLVQNSIYRNIQQVIGGQPVTMELPDLMPKPVTTLSFKLSTQAKAMLSQTMSKRRDDLALASELIEQLGNSLQIAFYDNDPLVALGSADLIGGFSGQWLGRASNFFSLALLGSMLTQPTAVFVELKNPDKLGTLEQQGLFFEDLLWETSSFLTQKLHLLTGEKENTWVYTYNFEGVIRLHLYLKVIDNYLVISNQNMDFSQVQQGVKAKPANARIHILPDQIQKMKPELHLHHLQNQQAAAMKDIGRLMPFLLMGAENPEQASENYARVYGRQLVLSENEEWYWDPIEQYLENSLFGSPGLAKLPHFLPSNSPFEKLKAFDLRFLFEEEGARVILNVTQ</sequence>
<name>A0A176RWG4_9GAMM</name>
<comment type="caution">
    <text evidence="1">The sequence shown here is derived from an EMBL/GenBank/DDBJ whole genome shotgun (WGS) entry which is preliminary data.</text>
</comment>
<keyword evidence="2" id="KW-1185">Reference proteome</keyword>
<proteinExistence type="predicted"/>
<dbReference type="AlphaFoldDB" id="A0A176RWG4"/>
<organism evidence="1 2">
    <name type="scientific">Candidatus Thiomargarita nelsonii</name>
    <dbReference type="NCBI Taxonomy" id="1003181"/>
    <lineage>
        <taxon>Bacteria</taxon>
        <taxon>Pseudomonadati</taxon>
        <taxon>Pseudomonadota</taxon>
        <taxon>Gammaproteobacteria</taxon>
        <taxon>Thiotrichales</taxon>
        <taxon>Thiotrichaceae</taxon>
        <taxon>Thiomargarita</taxon>
    </lineage>
</organism>
<accession>A0A176RWG4</accession>
<evidence type="ECO:0000313" key="1">
    <source>
        <dbReference type="EMBL" id="OAD20065.1"/>
    </source>
</evidence>
<reference evidence="1 2" key="1">
    <citation type="submission" date="2016-05" db="EMBL/GenBank/DDBJ databases">
        <title>Single-cell genome of chain-forming Candidatus Thiomargarita nelsonii and comparison to other large sulfur-oxidizing bacteria.</title>
        <authorList>
            <person name="Winkel M."/>
            <person name="Salman V."/>
            <person name="Woyke T."/>
            <person name="Schulz-Vogt H."/>
            <person name="Richter M."/>
            <person name="Flood B."/>
            <person name="Bailey J."/>
            <person name="Amann R."/>
            <person name="Mussmann M."/>
        </authorList>
    </citation>
    <scope>NUCLEOTIDE SEQUENCE [LARGE SCALE GENOMIC DNA]</scope>
    <source>
        <strain evidence="1 2">THI036</strain>
    </source>
</reference>
<dbReference type="PATRIC" id="fig|1003181.4.peg.5608"/>
<evidence type="ECO:0000313" key="2">
    <source>
        <dbReference type="Proteomes" id="UP000076962"/>
    </source>
</evidence>
<dbReference type="Proteomes" id="UP000076962">
    <property type="component" value="Unassembled WGS sequence"/>
</dbReference>
<protein>
    <submittedName>
        <fullName evidence="1">Uncharacterized protein</fullName>
    </submittedName>
</protein>
<dbReference type="EMBL" id="LUTY01002563">
    <property type="protein sequence ID" value="OAD20065.1"/>
    <property type="molecule type" value="Genomic_DNA"/>
</dbReference>
<gene>
    <name evidence="1" type="ORF">THIOM_004255</name>
</gene>